<keyword evidence="2" id="KW-0378">Hydrolase</keyword>
<evidence type="ECO:0000259" key="1">
    <source>
        <dbReference type="SMART" id="SM00974"/>
    </source>
</evidence>
<dbReference type="InterPro" id="IPR018306">
    <property type="entry name" value="Phage_T5_Orf172_DNA-bd"/>
</dbReference>
<protein>
    <submittedName>
        <fullName evidence="2">Putative helicase</fullName>
    </submittedName>
</protein>
<sequence>MIYFIESESGHVKIGYTSVPIKSRLSALQTSCPFKLKLLKTIDGGRKKEKELHYIFRNSHFRGEWFKKTKGLMKHIHCCGPYVVIKRKPEKIDKYPFGGVVLNFKKINSMLSGCDSKDLIQ</sequence>
<name>A0A6H1ZRM3_9ZZZZ</name>
<keyword evidence="2" id="KW-0347">Helicase</keyword>
<keyword evidence="2" id="KW-0547">Nucleotide-binding</keyword>
<dbReference type="EMBL" id="MT144174">
    <property type="protein sequence ID" value="QJA50112.1"/>
    <property type="molecule type" value="Genomic_DNA"/>
</dbReference>
<dbReference type="GO" id="GO:0004386">
    <property type="term" value="F:helicase activity"/>
    <property type="evidence" value="ECO:0007669"/>
    <property type="project" value="UniProtKB-KW"/>
</dbReference>
<dbReference type="EMBL" id="MT144656">
    <property type="protein sequence ID" value="QJH96589.1"/>
    <property type="molecule type" value="Genomic_DNA"/>
</dbReference>
<dbReference type="SMART" id="SM00974">
    <property type="entry name" value="T5orf172"/>
    <property type="match status" value="1"/>
</dbReference>
<gene>
    <name evidence="2" type="ORF">TM448A01607_0014</name>
    <name evidence="3" type="ORF">TM448B00775_0014</name>
</gene>
<evidence type="ECO:0000313" key="2">
    <source>
        <dbReference type="EMBL" id="QJA50112.1"/>
    </source>
</evidence>
<proteinExistence type="predicted"/>
<organism evidence="2">
    <name type="scientific">viral metagenome</name>
    <dbReference type="NCBI Taxonomy" id="1070528"/>
    <lineage>
        <taxon>unclassified sequences</taxon>
        <taxon>metagenomes</taxon>
        <taxon>organismal metagenomes</taxon>
    </lineage>
</organism>
<reference evidence="2" key="1">
    <citation type="submission" date="2020-03" db="EMBL/GenBank/DDBJ databases">
        <title>The deep terrestrial virosphere.</title>
        <authorList>
            <person name="Holmfeldt K."/>
            <person name="Nilsson E."/>
            <person name="Simone D."/>
            <person name="Lopez-Fernandez M."/>
            <person name="Wu X."/>
            <person name="de Brujin I."/>
            <person name="Lundin D."/>
            <person name="Andersson A."/>
            <person name="Bertilsson S."/>
            <person name="Dopson M."/>
        </authorList>
    </citation>
    <scope>NUCLEOTIDE SEQUENCE</scope>
    <source>
        <strain evidence="2">TM448A01607</strain>
        <strain evidence="3">TM448B00775</strain>
    </source>
</reference>
<accession>A0A6H1ZRM3</accession>
<keyword evidence="2" id="KW-0067">ATP-binding</keyword>
<dbReference type="Pfam" id="PF13455">
    <property type="entry name" value="MUG113"/>
    <property type="match status" value="1"/>
</dbReference>
<feature type="domain" description="Bacteriophage T5 Orf172 DNA-binding" evidence="1">
    <location>
        <begin position="6"/>
        <end position="76"/>
    </location>
</feature>
<dbReference type="AlphaFoldDB" id="A0A6H1ZRM3"/>
<evidence type="ECO:0000313" key="3">
    <source>
        <dbReference type="EMBL" id="QJH96589.1"/>
    </source>
</evidence>